<dbReference type="AlphaFoldDB" id="A0A317EDH5"/>
<dbReference type="Proteomes" id="UP000245461">
    <property type="component" value="Unassembled WGS sequence"/>
</dbReference>
<evidence type="ECO:0000313" key="3">
    <source>
        <dbReference type="Proteomes" id="UP000245461"/>
    </source>
</evidence>
<keyword evidence="3" id="KW-1185">Reference proteome</keyword>
<comment type="caution">
    <text evidence="2">The sequence shown here is derived from an EMBL/GenBank/DDBJ whole genome shotgun (WGS) entry which is preliminary data.</text>
</comment>
<evidence type="ECO:0000256" key="1">
    <source>
        <dbReference type="SAM" id="MobiDB-lite"/>
    </source>
</evidence>
<sequence>MSMRVSAQTTIPEQRPQQIAPTTERVGERENDGDSDDGGHVAAAAPAKSGYLSPGVGASVDISA</sequence>
<evidence type="ECO:0000313" key="2">
    <source>
        <dbReference type="EMBL" id="PWR25078.1"/>
    </source>
</evidence>
<reference evidence="2 3" key="1">
    <citation type="submission" date="2018-05" db="EMBL/GenBank/DDBJ databases">
        <title>Zavarzinia sp. HR-AS.</title>
        <authorList>
            <person name="Lee Y."/>
            <person name="Jeon C.O."/>
        </authorList>
    </citation>
    <scope>NUCLEOTIDE SEQUENCE [LARGE SCALE GENOMIC DNA]</scope>
    <source>
        <strain evidence="2 3">HR-AS</strain>
    </source>
</reference>
<protein>
    <submittedName>
        <fullName evidence="2">Uncharacterized protein</fullName>
    </submittedName>
</protein>
<feature type="compositionally biased region" description="Polar residues" evidence="1">
    <location>
        <begin position="1"/>
        <end position="21"/>
    </location>
</feature>
<accession>A0A317EDH5</accession>
<feature type="region of interest" description="Disordered" evidence="1">
    <location>
        <begin position="1"/>
        <end position="64"/>
    </location>
</feature>
<gene>
    <name evidence="2" type="ORF">DKG74_04740</name>
</gene>
<name>A0A317EDH5_9PROT</name>
<organism evidence="2 3">
    <name type="scientific">Zavarzinia aquatilis</name>
    <dbReference type="NCBI Taxonomy" id="2211142"/>
    <lineage>
        <taxon>Bacteria</taxon>
        <taxon>Pseudomonadati</taxon>
        <taxon>Pseudomonadota</taxon>
        <taxon>Alphaproteobacteria</taxon>
        <taxon>Rhodospirillales</taxon>
        <taxon>Zavarziniaceae</taxon>
        <taxon>Zavarzinia</taxon>
    </lineage>
</organism>
<dbReference type="EMBL" id="QGLE01000002">
    <property type="protein sequence ID" value="PWR25078.1"/>
    <property type="molecule type" value="Genomic_DNA"/>
</dbReference>
<proteinExistence type="predicted"/>